<feature type="compositionally biased region" description="Basic and acidic residues" evidence="4">
    <location>
        <begin position="89"/>
        <end position="109"/>
    </location>
</feature>
<feature type="compositionally biased region" description="Acidic residues" evidence="4">
    <location>
        <begin position="586"/>
        <end position="628"/>
    </location>
</feature>
<feature type="compositionally biased region" description="Polar residues" evidence="4">
    <location>
        <begin position="326"/>
        <end position="335"/>
    </location>
</feature>
<feature type="compositionally biased region" description="Polar residues" evidence="4">
    <location>
        <begin position="142"/>
        <end position="155"/>
    </location>
</feature>
<feature type="compositionally biased region" description="Basic and acidic residues" evidence="4">
    <location>
        <begin position="264"/>
        <end position="275"/>
    </location>
</feature>
<feature type="compositionally biased region" description="Basic and acidic residues" evidence="4">
    <location>
        <begin position="551"/>
        <end position="563"/>
    </location>
</feature>
<dbReference type="EMBL" id="AZHF01000007">
    <property type="protein sequence ID" value="OAA72681.1"/>
    <property type="molecule type" value="Genomic_DNA"/>
</dbReference>
<comment type="subcellular location">
    <subcellularLocation>
        <location evidence="1">Nucleus</location>
    </subcellularLocation>
</comment>
<dbReference type="GO" id="GO:0007095">
    <property type="term" value="P:mitotic G2 DNA damage checkpoint signaling"/>
    <property type="evidence" value="ECO:0007669"/>
    <property type="project" value="TreeGrafter"/>
</dbReference>
<dbReference type="PANTHER" id="PTHR14396:SF10">
    <property type="entry name" value="CLASPIN"/>
    <property type="match status" value="1"/>
</dbReference>
<feature type="compositionally biased region" description="Low complexity" evidence="4">
    <location>
        <begin position="309"/>
        <end position="325"/>
    </location>
</feature>
<accession>A0A168DJ96</accession>
<reference evidence="6 7" key="1">
    <citation type="journal article" date="2016" name="Genome Biol. Evol.">
        <title>Divergent and convergent evolution of fungal pathogenicity.</title>
        <authorList>
            <person name="Shang Y."/>
            <person name="Xiao G."/>
            <person name="Zheng P."/>
            <person name="Cen K."/>
            <person name="Zhan S."/>
            <person name="Wang C."/>
        </authorList>
    </citation>
    <scope>NUCLEOTIDE SEQUENCE [LARGE SCALE GENOMIC DNA]</scope>
    <source>
        <strain evidence="6 7">RCEF 1005</strain>
    </source>
</reference>
<evidence type="ECO:0000313" key="6">
    <source>
        <dbReference type="EMBL" id="OAA72681.1"/>
    </source>
</evidence>
<evidence type="ECO:0000256" key="3">
    <source>
        <dbReference type="ARBA" id="ARBA00023242"/>
    </source>
</evidence>
<feature type="compositionally biased region" description="Acidic residues" evidence="4">
    <location>
        <begin position="914"/>
        <end position="924"/>
    </location>
</feature>
<feature type="region of interest" description="Disordered" evidence="4">
    <location>
        <begin position="1"/>
        <end position="363"/>
    </location>
</feature>
<organism evidence="6 7">
    <name type="scientific">Akanthomyces lecanii RCEF 1005</name>
    <dbReference type="NCBI Taxonomy" id="1081108"/>
    <lineage>
        <taxon>Eukaryota</taxon>
        <taxon>Fungi</taxon>
        <taxon>Dikarya</taxon>
        <taxon>Ascomycota</taxon>
        <taxon>Pezizomycotina</taxon>
        <taxon>Sordariomycetes</taxon>
        <taxon>Hypocreomycetidae</taxon>
        <taxon>Hypocreales</taxon>
        <taxon>Cordycipitaceae</taxon>
        <taxon>Akanthomyces</taxon>
        <taxon>Cordyceps confragosa</taxon>
    </lineage>
</organism>
<evidence type="ECO:0000256" key="4">
    <source>
        <dbReference type="SAM" id="MobiDB-lite"/>
    </source>
</evidence>
<feature type="compositionally biased region" description="Polar residues" evidence="4">
    <location>
        <begin position="41"/>
        <end position="54"/>
    </location>
</feature>
<feature type="region of interest" description="Disordered" evidence="4">
    <location>
        <begin position="551"/>
        <end position="647"/>
    </location>
</feature>
<dbReference type="PANTHER" id="PTHR14396">
    <property type="entry name" value="CLASPIN"/>
    <property type="match status" value="1"/>
</dbReference>
<dbReference type="GO" id="GO:0010997">
    <property type="term" value="F:anaphase-promoting complex binding"/>
    <property type="evidence" value="ECO:0007669"/>
    <property type="project" value="TreeGrafter"/>
</dbReference>
<name>A0A168DJ96_CORDF</name>
<dbReference type="GO" id="GO:0005634">
    <property type="term" value="C:nucleus"/>
    <property type="evidence" value="ECO:0007669"/>
    <property type="project" value="UniProtKB-SubCell"/>
</dbReference>
<feature type="region of interest" description="Disordered" evidence="4">
    <location>
        <begin position="1256"/>
        <end position="1287"/>
    </location>
</feature>
<gene>
    <name evidence="6" type="ORF">LEL_08465</name>
</gene>
<feature type="region of interest" description="Disordered" evidence="4">
    <location>
        <begin position="990"/>
        <end position="1194"/>
    </location>
</feature>
<feature type="compositionally biased region" description="Acidic residues" evidence="4">
    <location>
        <begin position="569"/>
        <end position="578"/>
    </location>
</feature>
<feature type="compositionally biased region" description="Polar residues" evidence="4">
    <location>
        <begin position="1062"/>
        <end position="1093"/>
    </location>
</feature>
<feature type="compositionally biased region" description="Low complexity" evidence="4">
    <location>
        <begin position="1"/>
        <end position="17"/>
    </location>
</feature>
<dbReference type="OrthoDB" id="2130597at2759"/>
<feature type="region of interest" description="Disordered" evidence="4">
    <location>
        <begin position="842"/>
        <end position="873"/>
    </location>
</feature>
<keyword evidence="2" id="KW-0597">Phosphoprotein</keyword>
<feature type="compositionally biased region" description="Basic and acidic residues" evidence="4">
    <location>
        <begin position="1267"/>
        <end position="1287"/>
    </location>
</feature>
<feature type="region of interest" description="Disordered" evidence="4">
    <location>
        <begin position="894"/>
        <end position="952"/>
    </location>
</feature>
<evidence type="ECO:0000256" key="2">
    <source>
        <dbReference type="ARBA" id="ARBA00022553"/>
    </source>
</evidence>
<feature type="domain" description="DNA replication checkpoint mediator MRC1" evidence="5">
    <location>
        <begin position="905"/>
        <end position="1043"/>
    </location>
</feature>
<feature type="compositionally biased region" description="Low complexity" evidence="4">
    <location>
        <begin position="342"/>
        <end position="359"/>
    </location>
</feature>
<keyword evidence="3" id="KW-0539">Nucleus</keyword>
<dbReference type="Proteomes" id="UP000076881">
    <property type="component" value="Unassembled WGS sequence"/>
</dbReference>
<feature type="region of interest" description="Disordered" evidence="4">
    <location>
        <begin position="470"/>
        <end position="501"/>
    </location>
</feature>
<feature type="region of interest" description="Disordered" evidence="4">
    <location>
        <begin position="381"/>
        <end position="410"/>
    </location>
</feature>
<dbReference type="InterPro" id="IPR024146">
    <property type="entry name" value="Claspin"/>
</dbReference>
<evidence type="ECO:0000313" key="7">
    <source>
        <dbReference type="Proteomes" id="UP000076881"/>
    </source>
</evidence>
<sequence length="1303" mass="142249">MSAPSSPASSRGGSPAPMLTPRSKIKALLATVGSSDDEDGTSTPLKTTARTSVRSALAQLDDDDSESDVEIRPRGRLAARMQANSASPNEKKPQNARERVKQMLEREEGQQQPQEEQNDDDDDLPVAPRRLQRRQARDTTPEQDSTQQNNTNPSSPGLFVSSPAGPSPTRSVQQNDSDSDSDALPDIKSNRFKALVERKRQERLAREAKEEAERAERRARQEKLSSELDGLDSNDDDVSNIDDDEGGQTLTQKSARPSRKASKKAVEEMNRETQRMARSMQLAHEAKTRKKITKSSLFERFNFRPNGQPAEPVAEPVAEPAAEPASSSRPTTPQSDVEMADAETPPSSPPSAKKAPEAAITMNAGIDIDEDLPTLDEISSSARAQPIEKSKSTAVEVAEEKPAETETAKKHVRVRLPNLIKSLATGSDDELEITATVQDKVKAVFDNVPVKAAQESHSLQVLRALALVQSPDRNQGRRKKNQTGMTNNQLQASLQQRARQQAKLERARRLELLKSQGIVVQTMEEREKQMEEVEDIVTKARNEVQRLMEHEREAAKKEQRETTTADPLAWDDSDDEYQASEKEMEVEAIELSGSEEDEGDDADDESDAANPLFDDEAEDEDVQDEDVQDETKANEDDEMEEAAVLARRRRPRNVTVVISDDEGEVEIKSTPKPVRSTNQISPAAANGDSPAAPGSVLRSAKKTFIPGLPVKGPAGLGLTQIFAGTMDDSQISTANAPTQSMMPDFDQFPDSNFSATMGPPEDHIVMDSQRPETQGATQGIRLNMSQSQMHGLDSLMRDYPGESQTIELSQDGGFQAYTPLRERFVEPPFSTVATDVAGTMEDGHQASPLLRRGKLRRKADVEKTVEPTQPIATEVSATAEDAFAKLKAQAKQKEKRRLTDAFNTKTSKAKEMVEQEAMESDDEYAGLGGVDGEDSDNESNASVKEMIDDATANNADDSKLAAFYADRARAEDEQQVEKLFKDITTGNLRRKRGADYDLSDSDDDGEARRRMKRRQFAKMQKALFSDERVKKMAENPGNQAFLRTIEDRGSDDEMDILEIVESPSQRDSSQSPAPETQEGAQQTIPDSQPQQPARQALATAPTGGDNNRPPARMRRTKDAKKPSNIGEVRETLSNLLEEPDASLIPATEAGSDSEDEDGASRSNKENRSPRRTATGVVDRISLKRGNSNVSSSSSRLAFASAASASGAAFKVPPLLRRATTNSSIISTTGSTTSSGSAAGGFGEEAKIKKAAGKRSGVVSRAVPGNEGHARIQESERRREEKKMKGAEKRLGVVGGLLGRGSFA</sequence>
<feature type="compositionally biased region" description="Basic and acidic residues" evidence="4">
    <location>
        <begin position="398"/>
        <end position="409"/>
    </location>
</feature>
<proteinExistence type="predicted"/>
<feature type="compositionally biased region" description="Low complexity" evidence="4">
    <location>
        <begin position="1183"/>
        <end position="1194"/>
    </location>
</feature>
<comment type="caution">
    <text evidence="6">The sequence shown here is derived from an EMBL/GenBank/DDBJ whole genome shotgun (WGS) entry which is preliminary data.</text>
</comment>
<feature type="compositionally biased region" description="Basic and acidic residues" evidence="4">
    <location>
        <begin position="1024"/>
        <end position="1033"/>
    </location>
</feature>
<dbReference type="STRING" id="1081108.A0A168DJ96"/>
<protein>
    <submittedName>
        <fullName evidence="6">DNA replication checkpoint mediator</fullName>
    </submittedName>
</protein>
<dbReference type="GO" id="GO:0033314">
    <property type="term" value="P:mitotic DNA replication checkpoint signaling"/>
    <property type="evidence" value="ECO:0007669"/>
    <property type="project" value="TreeGrafter"/>
</dbReference>
<dbReference type="Pfam" id="PF09444">
    <property type="entry name" value="MRC1"/>
    <property type="match status" value="1"/>
</dbReference>
<feature type="compositionally biased region" description="Low complexity" evidence="4">
    <location>
        <begin position="489"/>
        <end position="501"/>
    </location>
</feature>
<feature type="compositionally biased region" description="Acidic residues" evidence="4">
    <location>
        <begin position="1049"/>
        <end position="1058"/>
    </location>
</feature>
<feature type="region of interest" description="Disordered" evidence="4">
    <location>
        <begin position="661"/>
        <end position="695"/>
    </location>
</feature>
<dbReference type="InterPro" id="IPR018564">
    <property type="entry name" value="Repl_chkpnt_MRC1_dom"/>
</dbReference>
<evidence type="ECO:0000256" key="1">
    <source>
        <dbReference type="ARBA" id="ARBA00004123"/>
    </source>
</evidence>
<keyword evidence="7" id="KW-1185">Reference proteome</keyword>
<feature type="compositionally biased region" description="Basic and acidic residues" evidence="4">
    <location>
        <begin position="1158"/>
        <end position="1168"/>
    </location>
</feature>
<feature type="compositionally biased region" description="Acidic residues" evidence="4">
    <location>
        <begin position="229"/>
        <end position="246"/>
    </location>
</feature>
<evidence type="ECO:0000259" key="5">
    <source>
        <dbReference type="Pfam" id="PF09444"/>
    </source>
</evidence>
<feature type="compositionally biased region" description="Basic and acidic residues" evidence="4">
    <location>
        <begin position="194"/>
        <end position="226"/>
    </location>
</feature>